<evidence type="ECO:0000256" key="1">
    <source>
        <dbReference type="SAM" id="MobiDB-lite"/>
    </source>
</evidence>
<name>D8J9W8_HALJB</name>
<dbReference type="STRING" id="795797.HacjB3_05495"/>
<proteinExistence type="predicted"/>
<feature type="compositionally biased region" description="Polar residues" evidence="1">
    <location>
        <begin position="47"/>
        <end position="59"/>
    </location>
</feature>
<evidence type="ECO:0000313" key="2">
    <source>
        <dbReference type="EMBL" id="ADJ14490.1"/>
    </source>
</evidence>
<evidence type="ECO:0000313" key="5">
    <source>
        <dbReference type="Proteomes" id="UP000011645"/>
    </source>
</evidence>
<reference evidence="2 4" key="1">
    <citation type="journal article" date="2010" name="J. Bacteriol.">
        <title>Complete genome sequence of Halalkalicoccus jeotgali B3(T), an extremely halophilic archaeon.</title>
        <authorList>
            <person name="Roh S.W."/>
            <person name="Nam Y.D."/>
            <person name="Nam S.H."/>
            <person name="Choi S.H."/>
            <person name="Park H.S."/>
            <person name="Bae J.W."/>
        </authorList>
    </citation>
    <scope>NUCLEOTIDE SEQUENCE [LARGE SCALE GENOMIC DNA]</scope>
    <source>
        <strain evidence="2">B3</strain>
        <strain evidence="4">DSM 18796 / CECT 7217 / JCM 14584 / KCTC 4019 / B3</strain>
    </source>
</reference>
<organism evidence="2 4">
    <name type="scientific">Halalkalicoccus jeotgali (strain DSM 18796 / CECT 7217 / JCM 14584 / KCTC 4019 / B3)</name>
    <dbReference type="NCBI Taxonomy" id="795797"/>
    <lineage>
        <taxon>Archaea</taxon>
        <taxon>Methanobacteriati</taxon>
        <taxon>Methanobacteriota</taxon>
        <taxon>Stenosarchaea group</taxon>
        <taxon>Halobacteria</taxon>
        <taxon>Halobacteriales</taxon>
        <taxon>Halococcaceae</taxon>
        <taxon>Halalkalicoccus</taxon>
    </lineage>
</organism>
<evidence type="ECO:0000313" key="3">
    <source>
        <dbReference type="EMBL" id="ELY40204.1"/>
    </source>
</evidence>
<evidence type="ECO:0000313" key="4">
    <source>
        <dbReference type="Proteomes" id="UP000000390"/>
    </source>
</evidence>
<feature type="region of interest" description="Disordered" evidence="1">
    <location>
        <begin position="1"/>
        <end position="78"/>
    </location>
</feature>
<feature type="compositionally biased region" description="Basic and acidic residues" evidence="1">
    <location>
        <begin position="1"/>
        <end position="13"/>
    </location>
</feature>
<dbReference type="KEGG" id="hje:HacjB3_05495"/>
<feature type="compositionally biased region" description="Acidic residues" evidence="1">
    <location>
        <begin position="202"/>
        <end position="216"/>
    </location>
</feature>
<dbReference type="GeneID" id="9418903"/>
<dbReference type="PATRIC" id="fig|795797.18.peg.1102"/>
<reference evidence="3 5" key="2">
    <citation type="journal article" date="2014" name="PLoS Genet.">
        <title>Phylogenetically driven sequencing of extremely halophilic archaea reveals strategies for static and dynamic osmo-response.</title>
        <authorList>
            <person name="Becker E.A."/>
            <person name="Seitzer P.M."/>
            <person name="Tritt A."/>
            <person name="Larsen D."/>
            <person name="Krusor M."/>
            <person name="Yao A.I."/>
            <person name="Wu D."/>
            <person name="Madern D."/>
            <person name="Eisen J.A."/>
            <person name="Darling A.E."/>
            <person name="Facciotti M.T."/>
        </authorList>
    </citation>
    <scope>NUCLEOTIDE SEQUENCE [LARGE SCALE GENOMIC DNA]</scope>
    <source>
        <strain evidence="3">B3</strain>
        <strain evidence="5">DSM 18796 / CECT 7217 / JCM 14584 / KCTC 4019 / B3</strain>
    </source>
</reference>
<feature type="compositionally biased region" description="Basic and acidic residues" evidence="1">
    <location>
        <begin position="162"/>
        <end position="177"/>
    </location>
</feature>
<dbReference type="OrthoDB" id="166046at2157"/>
<dbReference type="HOGENOM" id="CLU_1275281_0_0_2"/>
<dbReference type="EMBL" id="CP002062">
    <property type="protein sequence ID" value="ADJ14490.1"/>
    <property type="molecule type" value="Genomic_DNA"/>
</dbReference>
<dbReference type="Proteomes" id="UP000011645">
    <property type="component" value="Unassembled WGS sequence"/>
</dbReference>
<dbReference type="AlphaFoldDB" id="D8J9W8"/>
<feature type="region of interest" description="Disordered" evidence="1">
    <location>
        <begin position="153"/>
        <end position="216"/>
    </location>
</feature>
<dbReference type="RefSeq" id="WP_008414633.1">
    <property type="nucleotide sequence ID" value="NC_014297.1"/>
</dbReference>
<accession>D8J9W8</accession>
<protein>
    <submittedName>
        <fullName evidence="2">Uncharacterized protein</fullName>
    </submittedName>
</protein>
<dbReference type="Proteomes" id="UP000000390">
    <property type="component" value="Chromosome"/>
</dbReference>
<sequence>MEDNRNYADECGDHGGTNSRGDPCGRAAGWGTDFDSGKCRKHRGTSPDGSSHEGNQNAVGNRGGDGAPEGNDRAVTHGAYREGFLENYLTDEEASRVEIVEEILSTPKGSQKHARMMAGVALEQFRRSGDERFLREYRQLCDKAQIFPGEEMEHNHRHAHQHQHDHDYELGEREHSALDSITGGPDEIAVEAVEDTSRSGEDGSDSEDQDSPEIGW</sequence>
<gene>
    <name evidence="2" type="ordered locus">HacjB3_05495</name>
    <name evidence="3" type="ORF">C497_03870</name>
</gene>
<dbReference type="EMBL" id="AOHV01000010">
    <property type="protein sequence ID" value="ELY40204.1"/>
    <property type="molecule type" value="Genomic_DNA"/>
</dbReference>
<keyword evidence="5" id="KW-1185">Reference proteome</keyword>
<dbReference type="eggNOG" id="arCOG09210">
    <property type="taxonomic scope" value="Archaea"/>
</dbReference>